<comment type="caution">
    <text evidence="3">The sequence shown here is derived from an EMBL/GenBank/DDBJ whole genome shotgun (WGS) entry which is preliminary data.</text>
</comment>
<evidence type="ECO:0000313" key="3">
    <source>
        <dbReference type="EMBL" id="PBJ97447.1"/>
    </source>
</evidence>
<dbReference type="STRING" id="1215115.GCA_000688275_02140"/>
<dbReference type="EMBL" id="NTME01000001">
    <property type="protein sequence ID" value="PBJ97447.1"/>
    <property type="molecule type" value="Genomic_DNA"/>
</dbReference>
<reference evidence="3 4" key="1">
    <citation type="submission" date="2017-09" db="EMBL/GenBank/DDBJ databases">
        <authorList>
            <person name="Ehlers B."/>
            <person name="Leendertz F.H."/>
        </authorList>
    </citation>
    <scope>NUCLEOTIDE SEQUENCE [LARGE SCALE GENOMIC DNA]</scope>
    <source>
        <strain evidence="3 4">DJ-1</strain>
    </source>
</reference>
<gene>
    <name evidence="3" type="ORF">CMV24_01650</name>
</gene>
<proteinExistence type="predicted"/>
<dbReference type="Proteomes" id="UP000218102">
    <property type="component" value="Unassembled WGS sequence"/>
</dbReference>
<dbReference type="InterPro" id="IPR011723">
    <property type="entry name" value="Znf/thioredoxin_put"/>
</dbReference>
<dbReference type="AlphaFoldDB" id="A0A0B5KNC0"/>
<sequence>MTDSFVTQCPHCQTSFRVTHHQLSVARGVVRCGHCLQVFNAAKQLLEQNRAGGASAPAVPAPMPAAPAEPLAEPVIAPEPVASESGTTPDEDWALTSQALDALDLDMELERLERRGQPASARPASQDDRLQARRDELHPDEHADDLFGTATDEPFEPQPAIETAPVLREPEPLEQDLKPAPGERTEPTLGGNLDLDIDDEPPVHRAAEIDDHPDFNEPLRASDDEAPVQGLSARDDEPLELHLSARDDEPVEPLPGERLEPGLAGKAERPARKEPLVDVVDDPLQLGWEKPAPNWGKRLLWGFLTLLAAGLLAFQYVWFHFDEMARQDQYRPLFQQVCPLVGCEVPTRVDIARIKSSNLVVRSHPDFKGALIVDAIIYNRAPFAQPFPLLELRFADLNGQLIASRRFKPSEYLSGELAGRGEMPSQTPIHIALDILDPGPKAVNYSLSFRSPE</sequence>
<feature type="region of interest" description="Disordered" evidence="1">
    <location>
        <begin position="163"/>
        <end position="193"/>
    </location>
</feature>
<dbReference type="NCBIfam" id="TIGR02098">
    <property type="entry name" value="MJ0042_CXXC"/>
    <property type="match status" value="1"/>
</dbReference>
<evidence type="ECO:0000256" key="1">
    <source>
        <dbReference type="SAM" id="MobiDB-lite"/>
    </source>
</evidence>
<name>A0A0B5KNC0_PSEDL</name>
<dbReference type="Pfam" id="PF13719">
    <property type="entry name" value="Zn_ribbon_5"/>
    <property type="match status" value="1"/>
</dbReference>
<keyword evidence="2" id="KW-1133">Transmembrane helix</keyword>
<keyword evidence="2" id="KW-0472">Membrane</keyword>
<feature type="region of interest" description="Disordered" evidence="1">
    <location>
        <begin position="206"/>
        <end position="271"/>
    </location>
</feature>
<feature type="compositionally biased region" description="Basic and acidic residues" evidence="1">
    <location>
        <begin position="206"/>
        <end position="223"/>
    </location>
</feature>
<keyword evidence="2" id="KW-0812">Transmembrane</keyword>
<feature type="compositionally biased region" description="Basic and acidic residues" evidence="1">
    <location>
        <begin position="255"/>
        <end position="271"/>
    </location>
</feature>
<feature type="compositionally biased region" description="Basic and acidic residues" evidence="1">
    <location>
        <begin position="233"/>
        <end position="248"/>
    </location>
</feature>
<accession>A0A0B5KNC0</accession>
<dbReference type="KEGG" id="ppj:RK21_05718"/>
<dbReference type="Pfam" id="PF11906">
    <property type="entry name" value="DUF3426"/>
    <property type="match status" value="1"/>
</dbReference>
<organism evidence="3 4">
    <name type="scientific">Pseudomonas plecoglossicida</name>
    <dbReference type="NCBI Taxonomy" id="70775"/>
    <lineage>
        <taxon>Bacteria</taxon>
        <taxon>Pseudomonadati</taxon>
        <taxon>Pseudomonadota</taxon>
        <taxon>Gammaproteobacteria</taxon>
        <taxon>Pseudomonadales</taxon>
        <taxon>Pseudomonadaceae</taxon>
        <taxon>Pseudomonas</taxon>
    </lineage>
</organism>
<evidence type="ECO:0000256" key="2">
    <source>
        <dbReference type="SAM" id="Phobius"/>
    </source>
</evidence>
<protein>
    <submittedName>
        <fullName evidence="3">DUF3426 domain-containing protein</fullName>
    </submittedName>
</protein>
<dbReference type="InterPro" id="IPR021834">
    <property type="entry name" value="DUF3426"/>
</dbReference>
<feature type="transmembrane region" description="Helical" evidence="2">
    <location>
        <begin position="299"/>
        <end position="321"/>
    </location>
</feature>
<feature type="compositionally biased region" description="Basic and acidic residues" evidence="1">
    <location>
        <begin position="168"/>
        <end position="186"/>
    </location>
</feature>
<dbReference type="RefSeq" id="WP_041506366.1">
    <property type="nucleotide sequence ID" value="NZ_CP010359.1"/>
</dbReference>
<evidence type="ECO:0000313" key="4">
    <source>
        <dbReference type="Proteomes" id="UP000218102"/>
    </source>
</evidence>